<feature type="chain" id="PRO_5022158838" description="DUF1549 domain-containing protein" evidence="1">
    <location>
        <begin position="25"/>
        <end position="710"/>
    </location>
</feature>
<evidence type="ECO:0000313" key="5">
    <source>
        <dbReference type="Proteomes" id="UP000315017"/>
    </source>
</evidence>
<gene>
    <name evidence="4" type="ORF">ETAA8_70060</name>
</gene>
<dbReference type="OrthoDB" id="289126at2"/>
<dbReference type="Pfam" id="PF07583">
    <property type="entry name" value="PSCyt2"/>
    <property type="match status" value="1"/>
</dbReference>
<evidence type="ECO:0000256" key="1">
    <source>
        <dbReference type="SAM" id="SignalP"/>
    </source>
</evidence>
<evidence type="ECO:0000259" key="3">
    <source>
        <dbReference type="Pfam" id="PF07587"/>
    </source>
</evidence>
<organism evidence="4 5">
    <name type="scientific">Anatilimnocola aggregata</name>
    <dbReference type="NCBI Taxonomy" id="2528021"/>
    <lineage>
        <taxon>Bacteria</taxon>
        <taxon>Pseudomonadati</taxon>
        <taxon>Planctomycetota</taxon>
        <taxon>Planctomycetia</taxon>
        <taxon>Pirellulales</taxon>
        <taxon>Pirellulaceae</taxon>
        <taxon>Anatilimnocola</taxon>
    </lineage>
</organism>
<dbReference type="RefSeq" id="WP_145099670.1">
    <property type="nucleotide sequence ID" value="NZ_CP036274.1"/>
</dbReference>
<name>A0A517YNP1_9BACT</name>
<keyword evidence="1" id="KW-0732">Signal</keyword>
<evidence type="ECO:0000259" key="2">
    <source>
        <dbReference type="Pfam" id="PF07583"/>
    </source>
</evidence>
<sequence precursor="true">MKRIGLICLALVAMGSLTSLSAHAAGRVDELIAQANKTAGLKLPMQPLVDDPTFLRRIYVDMIGRIPTEAEVREFASWPVQTRREQLVDKLLKDSRFTDRWTVFYADMLRLRSNASGGNALIAYVHQAVEQGMPYDEMTRRMISINGKAGKIPEAGFVLSDNADPLAMASITSQVFMGIRIGCAQCHDHPFDVWTRKDFYDMAAYFGKTRRYESQLTNVVYSTEMEQTAILWPPEGEVPAKERKPLNPRFPFEVVSYAQKPEYITRLEKVRKAKADAILAARKGPSIDDLLAESSQNANQVASGRSGEGATTKEAKKDIRGIDIQASLYRKSEYREQLADAITDPRNRYFSRAFVNRVWKNLIGRGFVEPVDDFREDNEPVHPAAMDYLADEFVASDYDLRTLVRLVVTSDAYQRAHAPRDADELTRGEMETNLLATPMRRMIAEALFDSVVTAGHLFEVKHSAGKNEKTIVEKVRVPKGAKPGELVKASSLIAPAGGGAMAGMAGMSAPMAMAGGSYSLESGIEVDFGAVLKEAAKEEVEVESMQAMSREEIEAMRMQQERGGRMQYEEKTVTRVVDDNPVYNTSLRMQSPAPNGHFLQVFGQPNRSDLGDLREDNASMRQALMMLNGRLSHEAARVGDLEPMYKLVAGKSPDVEAAVKLAYLEILTRRPSAEEISEAKQIVADATSPLEGIADLRWVLINCNEFRFLP</sequence>
<dbReference type="Proteomes" id="UP000315017">
    <property type="component" value="Chromosome"/>
</dbReference>
<dbReference type="PANTHER" id="PTHR35889:SF3">
    <property type="entry name" value="F-BOX DOMAIN-CONTAINING PROTEIN"/>
    <property type="match status" value="1"/>
</dbReference>
<proteinExistence type="predicted"/>
<protein>
    <recommendedName>
        <fullName evidence="6">DUF1549 domain-containing protein</fullName>
    </recommendedName>
</protein>
<dbReference type="Pfam" id="PF07587">
    <property type="entry name" value="PSD1"/>
    <property type="match status" value="1"/>
</dbReference>
<evidence type="ECO:0008006" key="6">
    <source>
        <dbReference type="Google" id="ProtNLM"/>
    </source>
</evidence>
<accession>A0A517YNP1</accession>
<dbReference type="EMBL" id="CP036274">
    <property type="protein sequence ID" value="QDU31845.1"/>
    <property type="molecule type" value="Genomic_DNA"/>
</dbReference>
<dbReference type="KEGG" id="aagg:ETAA8_70060"/>
<dbReference type="InterPro" id="IPR022655">
    <property type="entry name" value="DUF1553"/>
</dbReference>
<feature type="domain" description="DUF1549" evidence="2">
    <location>
        <begin position="28"/>
        <end position="210"/>
    </location>
</feature>
<reference evidence="4 5" key="1">
    <citation type="submission" date="2019-02" db="EMBL/GenBank/DDBJ databases">
        <title>Deep-cultivation of Planctomycetes and their phenomic and genomic characterization uncovers novel biology.</title>
        <authorList>
            <person name="Wiegand S."/>
            <person name="Jogler M."/>
            <person name="Boedeker C."/>
            <person name="Pinto D."/>
            <person name="Vollmers J."/>
            <person name="Rivas-Marin E."/>
            <person name="Kohn T."/>
            <person name="Peeters S.H."/>
            <person name="Heuer A."/>
            <person name="Rast P."/>
            <person name="Oberbeckmann S."/>
            <person name="Bunk B."/>
            <person name="Jeske O."/>
            <person name="Meyerdierks A."/>
            <person name="Storesund J.E."/>
            <person name="Kallscheuer N."/>
            <person name="Luecker S."/>
            <person name="Lage O.M."/>
            <person name="Pohl T."/>
            <person name="Merkel B.J."/>
            <person name="Hornburger P."/>
            <person name="Mueller R.-W."/>
            <person name="Bruemmer F."/>
            <person name="Labrenz M."/>
            <person name="Spormann A.M."/>
            <person name="Op den Camp H."/>
            <person name="Overmann J."/>
            <person name="Amann R."/>
            <person name="Jetten M.S.M."/>
            <person name="Mascher T."/>
            <person name="Medema M.H."/>
            <person name="Devos D.P."/>
            <person name="Kaster A.-K."/>
            <person name="Ovreas L."/>
            <person name="Rohde M."/>
            <person name="Galperin M.Y."/>
            <person name="Jogler C."/>
        </authorList>
    </citation>
    <scope>NUCLEOTIDE SEQUENCE [LARGE SCALE GENOMIC DNA]</scope>
    <source>
        <strain evidence="4 5">ETA_A8</strain>
    </source>
</reference>
<dbReference type="InterPro" id="IPR011444">
    <property type="entry name" value="DUF1549"/>
</dbReference>
<evidence type="ECO:0000313" key="4">
    <source>
        <dbReference type="EMBL" id="QDU31845.1"/>
    </source>
</evidence>
<dbReference type="PANTHER" id="PTHR35889">
    <property type="entry name" value="CYCLOINULO-OLIGOSACCHARIDE FRUCTANOTRANSFERASE-RELATED"/>
    <property type="match status" value="1"/>
</dbReference>
<keyword evidence="5" id="KW-1185">Reference proteome</keyword>
<feature type="signal peptide" evidence="1">
    <location>
        <begin position="1"/>
        <end position="24"/>
    </location>
</feature>
<feature type="domain" description="DUF1553" evidence="3">
    <location>
        <begin position="335"/>
        <end position="682"/>
    </location>
</feature>
<dbReference type="AlphaFoldDB" id="A0A517YNP1"/>